<gene>
    <name evidence="1" type="ORF">AGLY_000651</name>
</gene>
<evidence type="ECO:0000313" key="1">
    <source>
        <dbReference type="EMBL" id="KAE9545108.1"/>
    </source>
</evidence>
<protein>
    <submittedName>
        <fullName evidence="1">Uncharacterized protein</fullName>
    </submittedName>
</protein>
<evidence type="ECO:0000313" key="2">
    <source>
        <dbReference type="Proteomes" id="UP000475862"/>
    </source>
</evidence>
<organism evidence="1 2">
    <name type="scientific">Aphis glycines</name>
    <name type="common">Soybean aphid</name>
    <dbReference type="NCBI Taxonomy" id="307491"/>
    <lineage>
        <taxon>Eukaryota</taxon>
        <taxon>Metazoa</taxon>
        <taxon>Ecdysozoa</taxon>
        <taxon>Arthropoda</taxon>
        <taxon>Hexapoda</taxon>
        <taxon>Insecta</taxon>
        <taxon>Pterygota</taxon>
        <taxon>Neoptera</taxon>
        <taxon>Paraneoptera</taxon>
        <taxon>Hemiptera</taxon>
        <taxon>Sternorrhyncha</taxon>
        <taxon>Aphidomorpha</taxon>
        <taxon>Aphidoidea</taxon>
        <taxon>Aphididae</taxon>
        <taxon>Aphidini</taxon>
        <taxon>Aphis</taxon>
        <taxon>Aphis</taxon>
    </lineage>
</organism>
<dbReference type="AlphaFoldDB" id="A0A6G0U7L1"/>
<proteinExistence type="predicted"/>
<accession>A0A6G0U7L1</accession>
<dbReference type="OrthoDB" id="6624141at2759"/>
<dbReference type="EMBL" id="VYZN01000001">
    <property type="protein sequence ID" value="KAE9545108.1"/>
    <property type="molecule type" value="Genomic_DNA"/>
</dbReference>
<keyword evidence="2" id="KW-1185">Reference proteome</keyword>
<sequence length="258" mass="30475">MVKILNCLINFNTVNSKIDVRAMYFINNEDIPEKKSKPLPKSVIVSKSEIQSKFKIQPKFNIALQPELSASINNHTIHQSKSIPNENKTVKRVYGRARANLSFSSFYIFCEDFRKQLNYLYPNKSETYYKSIFNSISFILDSERSDEFIDFTMIITSRNNASISNVGGGFQWQSEYPWSIIEFKFLRNMSKSRKFAILMIDIFPLSEFFRLNYMWKHLNIRDKHKYYETATKARTMYNLPELPYHAEYNMLISFLAES</sequence>
<reference evidence="1 2" key="1">
    <citation type="submission" date="2019-08" db="EMBL/GenBank/DDBJ databases">
        <title>The genome of the soybean aphid Biotype 1, its phylome, world population structure and adaptation to the North American continent.</title>
        <authorList>
            <person name="Giordano R."/>
            <person name="Donthu R.K."/>
            <person name="Hernandez A.G."/>
            <person name="Wright C.L."/>
            <person name="Zimin A.V."/>
        </authorList>
    </citation>
    <scope>NUCLEOTIDE SEQUENCE [LARGE SCALE GENOMIC DNA]</scope>
    <source>
        <tissue evidence="1">Whole aphids</tissue>
    </source>
</reference>
<name>A0A6G0U7L1_APHGL</name>
<dbReference type="Proteomes" id="UP000475862">
    <property type="component" value="Unassembled WGS sequence"/>
</dbReference>
<comment type="caution">
    <text evidence="1">The sequence shown here is derived from an EMBL/GenBank/DDBJ whole genome shotgun (WGS) entry which is preliminary data.</text>
</comment>